<accession>A0A2X3J821</accession>
<reference evidence="1 2" key="1">
    <citation type="submission" date="2018-06" db="EMBL/GenBank/DDBJ databases">
        <authorList>
            <consortium name="Pathogen Informatics"/>
            <person name="Doyle S."/>
        </authorList>
    </citation>
    <scope>NUCLEOTIDE SEQUENCE [LARGE SCALE GENOMIC DNA]</scope>
    <source>
        <strain evidence="1 2">NCTC12120</strain>
    </source>
</reference>
<evidence type="ECO:0000313" key="1">
    <source>
        <dbReference type="EMBL" id="SQC92141.1"/>
    </source>
</evidence>
<evidence type="ECO:0000313" key="2">
    <source>
        <dbReference type="Proteomes" id="UP000251197"/>
    </source>
</evidence>
<dbReference type="AlphaFoldDB" id="A0A2X3J821"/>
<protein>
    <submittedName>
        <fullName evidence="1">Uncharacterized protein</fullName>
    </submittedName>
</protein>
<proteinExistence type="predicted"/>
<name>A0A2X3J821_9ENTR</name>
<organism evidence="1 2">
    <name type="scientific">Cedecea neteri</name>
    <dbReference type="NCBI Taxonomy" id="158822"/>
    <lineage>
        <taxon>Bacteria</taxon>
        <taxon>Pseudomonadati</taxon>
        <taxon>Pseudomonadota</taxon>
        <taxon>Gammaproteobacteria</taxon>
        <taxon>Enterobacterales</taxon>
        <taxon>Enterobacteriaceae</taxon>
        <taxon>Cedecea</taxon>
    </lineage>
</organism>
<dbReference type="EMBL" id="UAVU01000009">
    <property type="protein sequence ID" value="SQC92141.1"/>
    <property type="molecule type" value="Genomic_DNA"/>
</dbReference>
<dbReference type="RefSeq" id="WP_156479838.1">
    <property type="nucleotide sequence ID" value="NZ_CP023526.1"/>
</dbReference>
<gene>
    <name evidence="1" type="ORF">NCTC12120_05328</name>
</gene>
<dbReference type="Proteomes" id="UP000251197">
    <property type="component" value="Unassembled WGS sequence"/>
</dbReference>
<sequence length="52" mass="5824">MTTPINDPEHPANNPVSTRILLMRPASDLLTLARRRPDVPALLRRNFDSTTA</sequence>